<dbReference type="Proteomes" id="UP000008711">
    <property type="component" value="Unassembled WGS sequence"/>
</dbReference>
<dbReference type="Pfam" id="PF08397">
    <property type="entry name" value="IMD"/>
    <property type="match status" value="1"/>
</dbReference>
<feature type="compositionally biased region" description="Polar residues" evidence="7">
    <location>
        <begin position="320"/>
        <end position="331"/>
    </location>
</feature>
<dbReference type="GO" id="GO:0015629">
    <property type="term" value="C:actin cytoskeleton"/>
    <property type="evidence" value="ECO:0007669"/>
    <property type="project" value="TreeGrafter"/>
</dbReference>
<feature type="compositionally biased region" description="Low complexity" evidence="7">
    <location>
        <begin position="526"/>
        <end position="539"/>
    </location>
</feature>
<feature type="compositionally biased region" description="Low complexity" evidence="7">
    <location>
        <begin position="332"/>
        <end position="344"/>
    </location>
</feature>
<dbReference type="GO" id="GO:0007009">
    <property type="term" value="P:plasma membrane organization"/>
    <property type="evidence" value="ECO:0007669"/>
    <property type="project" value="InterPro"/>
</dbReference>
<feature type="region of interest" description="Disordered" evidence="7">
    <location>
        <begin position="395"/>
        <end position="552"/>
    </location>
</feature>
<feature type="region of interest" description="Disordered" evidence="7">
    <location>
        <begin position="640"/>
        <end position="673"/>
    </location>
</feature>
<proteinExistence type="inferred from homology"/>
<evidence type="ECO:0000313" key="9">
    <source>
        <dbReference type="EMBL" id="KQS70978.1"/>
    </source>
</evidence>
<gene>
    <name evidence="9" type="primary">Dere\GG10788</name>
    <name evidence="9" type="synonym">dere_GLEANR_10680</name>
    <name evidence="9" type="synonym">GG10788</name>
    <name evidence="9" type="ORF">Dere_GG10788</name>
</gene>
<dbReference type="PANTHER" id="PTHR15708:SF4">
    <property type="entry name" value="FI21477P1-RELATED"/>
    <property type="match status" value="1"/>
</dbReference>
<dbReference type="EMBL" id="CH954177">
    <property type="protein sequence ID" value="KQS70978.1"/>
    <property type="molecule type" value="Genomic_DNA"/>
</dbReference>
<feature type="region of interest" description="Disordered" evidence="7">
    <location>
        <begin position="316"/>
        <end position="381"/>
    </location>
</feature>
<dbReference type="GO" id="GO:0009898">
    <property type="term" value="C:cytoplasmic side of plasma membrane"/>
    <property type="evidence" value="ECO:0007669"/>
    <property type="project" value="TreeGrafter"/>
</dbReference>
<dbReference type="GO" id="GO:0003779">
    <property type="term" value="F:actin binding"/>
    <property type="evidence" value="ECO:0007669"/>
    <property type="project" value="UniProtKB-KW"/>
</dbReference>
<reference evidence="9 10" key="2">
    <citation type="journal article" date="2008" name="Bioinformatics">
        <title>Assembly reconciliation.</title>
        <authorList>
            <person name="Zimin A.V."/>
            <person name="Smith D.R."/>
            <person name="Sutton G."/>
            <person name="Yorke J.A."/>
        </authorList>
    </citation>
    <scope>NUCLEOTIDE SEQUENCE [LARGE SCALE GENOMIC DNA]</scope>
    <source>
        <strain evidence="9 10">TSC#14021-0224.01</strain>
    </source>
</reference>
<keyword evidence="10" id="KW-1185">Reference proteome</keyword>
<name>A0A0Q5WNU1_DROER</name>
<accession>A0A0Q5WNU1</accession>
<feature type="compositionally biased region" description="Polar residues" evidence="7">
    <location>
        <begin position="773"/>
        <end position="783"/>
    </location>
</feature>
<evidence type="ECO:0000256" key="7">
    <source>
        <dbReference type="SAM" id="MobiDB-lite"/>
    </source>
</evidence>
<feature type="compositionally biased region" description="Low complexity" evidence="7">
    <location>
        <begin position="281"/>
        <end position="295"/>
    </location>
</feature>
<comment type="similarity">
    <text evidence="6">Belongs to the MTSS family.</text>
</comment>
<dbReference type="InterPro" id="IPR013606">
    <property type="entry name" value="I-BAR_dom"/>
</dbReference>
<evidence type="ECO:0000256" key="6">
    <source>
        <dbReference type="ARBA" id="ARBA00061293"/>
    </source>
</evidence>
<keyword evidence="5" id="KW-0009">Actin-binding</keyword>
<keyword evidence="3" id="KW-0597">Phosphoprotein</keyword>
<feature type="compositionally biased region" description="Polar residues" evidence="7">
    <location>
        <begin position="447"/>
        <end position="465"/>
    </location>
</feature>
<evidence type="ECO:0000256" key="2">
    <source>
        <dbReference type="ARBA" id="ARBA00022490"/>
    </source>
</evidence>
<dbReference type="GO" id="GO:0005543">
    <property type="term" value="F:phospholipid binding"/>
    <property type="evidence" value="ECO:0007669"/>
    <property type="project" value="TreeGrafter"/>
</dbReference>
<evidence type="ECO:0000313" key="10">
    <source>
        <dbReference type="Proteomes" id="UP000008711"/>
    </source>
</evidence>
<dbReference type="InterPro" id="IPR030127">
    <property type="entry name" value="MTSS1/MTSS2"/>
</dbReference>
<dbReference type="PANTHER" id="PTHR15708">
    <property type="entry name" value="ACTIN BUNDLING/MISSING IN METASTASIS-RELATED"/>
    <property type="match status" value="1"/>
</dbReference>
<feature type="compositionally biased region" description="Low complexity" evidence="7">
    <location>
        <begin position="702"/>
        <end position="711"/>
    </location>
</feature>
<sequence>MDLSLERDSSALGSLFQQIINDMKNTSPLWEDFVAKAGKLHTCLRAAIQAIAAYLDAFQKIADAATNSRGASKEIGTALTRVCLRHKAVETRLKTFTSAIMDCLVQPLQERIEDWKRTVATIDKDHAKEYKRCRSELKKRSSDTLRLQKKARKGQTDGLQSLMDSHMQDVTLRRAELEEVEKKSLRAAMVEERLRYCSFVHMLQPVVHEECEVMSELGHLQEAMQSIALVTKEPSVLPQASEELIHDAKASINLYPESPGGGSGSQGGGCSNSLGSRKSSVCSISSMNSSGSSNSPGHHHYPRSLSQFVTPAIRLKPGESSDSGFCSSPALTTQTSNATNQTASVSTWPPHSQDGVEALPPTADRPHTISTAYEKGHQRPPLTVYTFQNPETIHESGSCLNNGTAAGTPNGQPSSGQATPATQKSPAVSLSRPPLPVRCSSLERPLSAQSNHRQGSGSNLLQRQCPSPIPAHITKGGAAGGGSTRIGRRSSINQAKPPPPVRRSSSVTPSPNASVGLQQQPQHATLSQQSHQLSSSSEHLPPPPPFMLDATPQIPSSALKVSETVRALAAMRHQPASPVSLRRMQQQQQQQQHQQQPQVQQQQSLLQSAHNSPLKDDLTVYYDSYLDLHAYAQVLATGQQPGGQQMANQQRFTHQQPLQHQHQPPPPPVYQVDATFRTSSPAAGGGGGGGGIYAQPKLVNSMSSFRTSSPSPNGHAHPLPPTQPKANPNLIAQLNARLSGKQQQQQQHQQQVEGIYGNQQAPGGESLYMRSGLSMSQPQQQQHYDAGPSHLSRVADGSNKARSHPKA</sequence>
<dbReference type="FunFam" id="1.20.1270.60:FF:000010">
    <property type="entry name" value="Metastasis suppressor 1, isoform CRA_e"/>
    <property type="match status" value="1"/>
</dbReference>
<feature type="compositionally biased region" description="Polar residues" evidence="7">
    <location>
        <begin position="512"/>
        <end position="525"/>
    </location>
</feature>
<feature type="compositionally biased region" description="Polar residues" evidence="7">
    <location>
        <begin position="398"/>
        <end position="428"/>
    </location>
</feature>
<organism evidence="9 10">
    <name type="scientific">Drosophila erecta</name>
    <name type="common">Fruit fly</name>
    <dbReference type="NCBI Taxonomy" id="7220"/>
    <lineage>
        <taxon>Eukaryota</taxon>
        <taxon>Metazoa</taxon>
        <taxon>Ecdysozoa</taxon>
        <taxon>Arthropoda</taxon>
        <taxon>Hexapoda</taxon>
        <taxon>Insecta</taxon>
        <taxon>Pterygota</taxon>
        <taxon>Neoptera</taxon>
        <taxon>Endopterygota</taxon>
        <taxon>Diptera</taxon>
        <taxon>Brachycera</taxon>
        <taxon>Muscomorpha</taxon>
        <taxon>Ephydroidea</taxon>
        <taxon>Drosophilidae</taxon>
        <taxon>Drosophila</taxon>
        <taxon>Sophophora</taxon>
    </lineage>
</organism>
<evidence type="ECO:0000256" key="4">
    <source>
        <dbReference type="ARBA" id="ARBA00023054"/>
    </source>
</evidence>
<dbReference type="CDD" id="cd07643">
    <property type="entry name" value="I-BAR_IMD_MIM"/>
    <property type="match status" value="1"/>
</dbReference>
<dbReference type="SUPFAM" id="SSF103657">
    <property type="entry name" value="BAR/IMD domain-like"/>
    <property type="match status" value="1"/>
</dbReference>
<feature type="compositionally biased region" description="Low complexity" evidence="7">
    <location>
        <begin position="742"/>
        <end position="751"/>
    </location>
</feature>
<feature type="compositionally biased region" description="Low complexity" evidence="7">
    <location>
        <begin position="502"/>
        <end position="511"/>
    </location>
</feature>
<dbReference type="Gene3D" id="1.20.1270.60">
    <property type="entry name" value="Arfaptin homology (AH) domain/BAR domain"/>
    <property type="match status" value="1"/>
</dbReference>
<reference evidence="9 10" key="1">
    <citation type="journal article" date="2007" name="Nature">
        <title>Evolution of genes and genomes on the Drosophila phylogeny.</title>
        <authorList>
            <consortium name="Drosophila 12 Genomes Consortium"/>
            <person name="Clark A.G."/>
            <person name="Eisen M.B."/>
            <person name="Smith D.R."/>
            <person name="Bergman C.M."/>
            <person name="Oliver B."/>
            <person name="Markow T.A."/>
            <person name="Kaufman T.C."/>
            <person name="Kellis M."/>
            <person name="Gelbart W."/>
            <person name="Iyer V.N."/>
            <person name="Pollard D.A."/>
            <person name="Sackton T.B."/>
            <person name="Larracuente A.M."/>
            <person name="Singh N.D."/>
            <person name="Abad J.P."/>
            <person name="Abt D.N."/>
            <person name="Adryan B."/>
            <person name="Aguade M."/>
            <person name="Akashi H."/>
            <person name="Anderson W.W."/>
            <person name="Aquadro C.F."/>
            <person name="Ardell D.H."/>
            <person name="Arguello R."/>
            <person name="Artieri C.G."/>
            <person name="Barbash D.A."/>
            <person name="Barker D."/>
            <person name="Barsanti P."/>
            <person name="Batterham P."/>
            <person name="Batzoglou S."/>
            <person name="Begun D."/>
            <person name="Bhutkar A."/>
            <person name="Blanco E."/>
            <person name="Bosak S.A."/>
            <person name="Bradley R.K."/>
            <person name="Brand A.D."/>
            <person name="Brent M.R."/>
            <person name="Brooks A.N."/>
            <person name="Brown R.H."/>
            <person name="Butlin R.K."/>
            <person name="Caggese C."/>
            <person name="Calvi B.R."/>
            <person name="Bernardo de Carvalho A."/>
            <person name="Caspi A."/>
            <person name="Castrezana S."/>
            <person name="Celniker S.E."/>
            <person name="Chang J.L."/>
            <person name="Chapple C."/>
            <person name="Chatterji S."/>
            <person name="Chinwalla A."/>
            <person name="Civetta A."/>
            <person name="Clifton S.W."/>
            <person name="Comeron J.M."/>
            <person name="Costello J.C."/>
            <person name="Coyne J.A."/>
            <person name="Daub J."/>
            <person name="David R.G."/>
            <person name="Delcher A.L."/>
            <person name="Delehaunty K."/>
            <person name="Do C.B."/>
            <person name="Ebling H."/>
            <person name="Edwards K."/>
            <person name="Eickbush T."/>
            <person name="Evans J.D."/>
            <person name="Filipski A."/>
            <person name="Findeiss S."/>
            <person name="Freyhult E."/>
            <person name="Fulton L."/>
            <person name="Fulton R."/>
            <person name="Garcia A.C."/>
            <person name="Gardiner A."/>
            <person name="Garfield D.A."/>
            <person name="Garvin B.E."/>
            <person name="Gibson G."/>
            <person name="Gilbert D."/>
            <person name="Gnerre S."/>
            <person name="Godfrey J."/>
            <person name="Good R."/>
            <person name="Gotea V."/>
            <person name="Gravely B."/>
            <person name="Greenberg A.J."/>
            <person name="Griffiths-Jones S."/>
            <person name="Gross S."/>
            <person name="Guigo R."/>
            <person name="Gustafson E.A."/>
            <person name="Haerty W."/>
            <person name="Hahn M.W."/>
            <person name="Halligan D.L."/>
            <person name="Halpern A.L."/>
            <person name="Halter G.M."/>
            <person name="Han M.V."/>
            <person name="Heger A."/>
            <person name="Hillier L."/>
            <person name="Hinrichs A.S."/>
            <person name="Holmes I."/>
            <person name="Hoskins R.A."/>
            <person name="Hubisz M.J."/>
            <person name="Hultmark D."/>
            <person name="Huntley M.A."/>
            <person name="Jaffe D.B."/>
            <person name="Jagadeeshan S."/>
            <person name="Jeck W.R."/>
            <person name="Johnson J."/>
            <person name="Jones C.D."/>
            <person name="Jordan W.C."/>
            <person name="Karpen G.H."/>
            <person name="Kataoka E."/>
            <person name="Keightley P.D."/>
            <person name="Kheradpour P."/>
            <person name="Kirkness E.F."/>
            <person name="Koerich L.B."/>
            <person name="Kristiansen K."/>
            <person name="Kudrna D."/>
            <person name="Kulathinal R.J."/>
            <person name="Kumar S."/>
            <person name="Kwok R."/>
            <person name="Lander E."/>
            <person name="Langley C.H."/>
            <person name="Lapoint R."/>
            <person name="Lazzaro B.P."/>
            <person name="Lee S.J."/>
            <person name="Levesque L."/>
            <person name="Li R."/>
            <person name="Lin C.F."/>
            <person name="Lin M.F."/>
            <person name="Lindblad-Toh K."/>
            <person name="Llopart A."/>
            <person name="Long M."/>
            <person name="Low L."/>
            <person name="Lozovsky E."/>
            <person name="Lu J."/>
            <person name="Luo M."/>
            <person name="Machado C.A."/>
            <person name="Makalowski W."/>
            <person name="Marzo M."/>
            <person name="Matsuda M."/>
            <person name="Matzkin L."/>
            <person name="McAllister B."/>
            <person name="McBride C.S."/>
            <person name="McKernan B."/>
            <person name="McKernan K."/>
            <person name="Mendez-Lago M."/>
            <person name="Minx P."/>
            <person name="Mollenhauer M.U."/>
            <person name="Montooth K."/>
            <person name="Mount S.M."/>
            <person name="Mu X."/>
            <person name="Myers E."/>
            <person name="Negre B."/>
            <person name="Newfeld S."/>
            <person name="Nielsen R."/>
            <person name="Noor M.A."/>
            <person name="O'Grady P."/>
            <person name="Pachter L."/>
            <person name="Papaceit M."/>
            <person name="Parisi M.J."/>
            <person name="Parisi M."/>
            <person name="Parts L."/>
            <person name="Pedersen J.S."/>
            <person name="Pesole G."/>
            <person name="Phillippy A.M."/>
            <person name="Ponting C.P."/>
            <person name="Pop M."/>
            <person name="Porcelli D."/>
            <person name="Powell J.R."/>
            <person name="Prohaska S."/>
            <person name="Pruitt K."/>
            <person name="Puig M."/>
            <person name="Quesneville H."/>
            <person name="Ram K.R."/>
            <person name="Rand D."/>
            <person name="Rasmussen M.D."/>
            <person name="Reed L.K."/>
            <person name="Reenan R."/>
            <person name="Reily A."/>
            <person name="Remington K.A."/>
            <person name="Rieger T.T."/>
            <person name="Ritchie M.G."/>
            <person name="Robin C."/>
            <person name="Rogers Y.H."/>
            <person name="Rohde C."/>
            <person name="Rozas J."/>
            <person name="Rubenfield M.J."/>
            <person name="Ruiz A."/>
            <person name="Russo S."/>
            <person name="Salzberg S.L."/>
            <person name="Sanchez-Gracia A."/>
            <person name="Saranga D.J."/>
            <person name="Sato H."/>
            <person name="Schaeffer S.W."/>
            <person name="Schatz M.C."/>
            <person name="Schlenke T."/>
            <person name="Schwartz R."/>
            <person name="Segarra C."/>
            <person name="Singh R.S."/>
            <person name="Sirot L."/>
            <person name="Sirota M."/>
            <person name="Sisneros N.B."/>
            <person name="Smith C.D."/>
            <person name="Smith T.F."/>
            <person name="Spieth J."/>
            <person name="Stage D.E."/>
            <person name="Stark A."/>
            <person name="Stephan W."/>
            <person name="Strausberg R.L."/>
            <person name="Strempel S."/>
            <person name="Sturgill D."/>
            <person name="Sutton G."/>
            <person name="Sutton G.G."/>
            <person name="Tao W."/>
            <person name="Teichmann S."/>
            <person name="Tobari Y.N."/>
            <person name="Tomimura Y."/>
            <person name="Tsolas J.M."/>
            <person name="Valente V.L."/>
            <person name="Venter E."/>
            <person name="Venter J.C."/>
            <person name="Vicario S."/>
            <person name="Vieira F.G."/>
            <person name="Vilella A.J."/>
            <person name="Villasante A."/>
            <person name="Walenz B."/>
            <person name="Wang J."/>
            <person name="Wasserman M."/>
            <person name="Watts T."/>
            <person name="Wilson D."/>
            <person name="Wilson R.K."/>
            <person name="Wing R.A."/>
            <person name="Wolfner M.F."/>
            <person name="Wong A."/>
            <person name="Wong G.K."/>
            <person name="Wu C.I."/>
            <person name="Wu G."/>
            <person name="Yamamoto D."/>
            <person name="Yang H.P."/>
            <person name="Yang S.P."/>
            <person name="Yorke J.A."/>
            <person name="Yoshida K."/>
            <person name="Zdobnov E."/>
            <person name="Zhang P."/>
            <person name="Zhang Y."/>
            <person name="Zimin A.V."/>
            <person name="Baldwin J."/>
            <person name="Abdouelleil A."/>
            <person name="Abdulkadir J."/>
            <person name="Abebe A."/>
            <person name="Abera B."/>
            <person name="Abreu J."/>
            <person name="Acer S.C."/>
            <person name="Aftuck L."/>
            <person name="Alexander A."/>
            <person name="An P."/>
            <person name="Anderson E."/>
            <person name="Anderson S."/>
            <person name="Arachi H."/>
            <person name="Azer M."/>
            <person name="Bachantsang P."/>
            <person name="Barry A."/>
            <person name="Bayul T."/>
            <person name="Berlin A."/>
            <person name="Bessette D."/>
            <person name="Bloom T."/>
            <person name="Blye J."/>
            <person name="Boguslavskiy L."/>
            <person name="Bonnet C."/>
            <person name="Boukhgalter B."/>
            <person name="Bourzgui I."/>
            <person name="Brown A."/>
            <person name="Cahill P."/>
            <person name="Channer S."/>
            <person name="Cheshatsang Y."/>
            <person name="Chuda L."/>
            <person name="Citroen M."/>
            <person name="Collymore A."/>
            <person name="Cooke P."/>
            <person name="Costello M."/>
            <person name="D'Aco K."/>
            <person name="Daza R."/>
            <person name="De Haan G."/>
            <person name="DeGray S."/>
            <person name="DeMaso C."/>
            <person name="Dhargay N."/>
            <person name="Dooley K."/>
            <person name="Dooley E."/>
            <person name="Doricent M."/>
            <person name="Dorje P."/>
            <person name="Dorjee K."/>
            <person name="Dupes A."/>
            <person name="Elong R."/>
            <person name="Falk J."/>
            <person name="Farina A."/>
            <person name="Faro S."/>
            <person name="Ferguson D."/>
            <person name="Fisher S."/>
            <person name="Foley C.D."/>
            <person name="Franke A."/>
            <person name="Friedrich D."/>
            <person name="Gadbois L."/>
            <person name="Gearin G."/>
            <person name="Gearin C.R."/>
            <person name="Giannoukos G."/>
            <person name="Goode T."/>
            <person name="Graham J."/>
            <person name="Grandbois E."/>
            <person name="Grewal S."/>
            <person name="Gyaltsen K."/>
            <person name="Hafez N."/>
            <person name="Hagos B."/>
            <person name="Hall J."/>
            <person name="Henson C."/>
            <person name="Hollinger A."/>
            <person name="Honan T."/>
            <person name="Huard M.D."/>
            <person name="Hughes L."/>
            <person name="Hurhula B."/>
            <person name="Husby M.E."/>
            <person name="Kamat A."/>
            <person name="Kanga B."/>
            <person name="Kashin S."/>
            <person name="Khazanovich D."/>
            <person name="Kisner P."/>
            <person name="Lance K."/>
            <person name="Lara M."/>
            <person name="Lee W."/>
            <person name="Lennon N."/>
            <person name="Letendre F."/>
            <person name="LeVine R."/>
            <person name="Lipovsky A."/>
            <person name="Liu X."/>
            <person name="Liu J."/>
            <person name="Liu S."/>
            <person name="Lokyitsang T."/>
            <person name="Lokyitsang Y."/>
            <person name="Lubonja R."/>
            <person name="Lui A."/>
            <person name="MacDonald P."/>
            <person name="Magnisalis V."/>
            <person name="Maru K."/>
            <person name="Matthews C."/>
            <person name="McCusker W."/>
            <person name="McDonough S."/>
            <person name="Mehta T."/>
            <person name="Meldrim J."/>
            <person name="Meneus L."/>
            <person name="Mihai O."/>
            <person name="Mihalev A."/>
            <person name="Mihova T."/>
            <person name="Mittelman R."/>
            <person name="Mlenga V."/>
            <person name="Montmayeur A."/>
            <person name="Mulrain L."/>
            <person name="Navidi A."/>
            <person name="Naylor J."/>
            <person name="Negash T."/>
            <person name="Nguyen T."/>
            <person name="Nguyen N."/>
            <person name="Nicol R."/>
            <person name="Norbu C."/>
            <person name="Norbu N."/>
            <person name="Novod N."/>
            <person name="O'Neill B."/>
            <person name="Osman S."/>
            <person name="Markiewicz E."/>
            <person name="Oyono O.L."/>
            <person name="Patti C."/>
            <person name="Phunkhang P."/>
            <person name="Pierre F."/>
            <person name="Priest M."/>
            <person name="Raghuraman S."/>
            <person name="Rege F."/>
            <person name="Reyes R."/>
            <person name="Rise C."/>
            <person name="Rogov P."/>
            <person name="Ross K."/>
            <person name="Ryan E."/>
            <person name="Settipalli S."/>
            <person name="Shea T."/>
            <person name="Sherpa N."/>
            <person name="Shi L."/>
            <person name="Shih D."/>
            <person name="Sparrow T."/>
            <person name="Spaulding J."/>
            <person name="Stalker J."/>
            <person name="Stange-Thomann N."/>
            <person name="Stavropoulos S."/>
            <person name="Stone C."/>
            <person name="Strader C."/>
            <person name="Tesfaye S."/>
            <person name="Thomson T."/>
            <person name="Thoulutsang Y."/>
            <person name="Thoulutsang D."/>
            <person name="Topham K."/>
            <person name="Topping I."/>
            <person name="Tsamla T."/>
            <person name="Vassiliev H."/>
            <person name="Vo A."/>
            <person name="Wangchuk T."/>
            <person name="Wangdi T."/>
            <person name="Weiand M."/>
            <person name="Wilkinson J."/>
            <person name="Wilson A."/>
            <person name="Yadav S."/>
            <person name="Young G."/>
            <person name="Yu Q."/>
            <person name="Zembek L."/>
            <person name="Zhong D."/>
            <person name="Zimmer A."/>
            <person name="Zwirko Z."/>
            <person name="Jaffe D.B."/>
            <person name="Alvarez P."/>
            <person name="Brockman W."/>
            <person name="Butler J."/>
            <person name="Chin C."/>
            <person name="Gnerre S."/>
            <person name="Grabherr M."/>
            <person name="Kleber M."/>
            <person name="Mauceli E."/>
            <person name="MacCallum I."/>
        </authorList>
    </citation>
    <scope>NUCLEOTIDE SEQUENCE [LARGE SCALE GENOMIC DNA]</scope>
    <source>
        <strain evidence="9 10">TSC#14021-0224.01</strain>
    </source>
</reference>
<comment type="subcellular location">
    <subcellularLocation>
        <location evidence="1">Cytoplasm</location>
    </subcellularLocation>
</comment>
<feature type="compositionally biased region" description="Low complexity" evidence="7">
    <location>
        <begin position="585"/>
        <end position="603"/>
    </location>
</feature>
<dbReference type="GO" id="GO:0030031">
    <property type="term" value="P:cell projection assembly"/>
    <property type="evidence" value="ECO:0007669"/>
    <property type="project" value="TreeGrafter"/>
</dbReference>
<protein>
    <submittedName>
        <fullName evidence="9">Uncharacterized protein, isoform B</fullName>
    </submittedName>
</protein>
<dbReference type="InterPro" id="IPR027267">
    <property type="entry name" value="AH/BAR_dom_sf"/>
</dbReference>
<feature type="region of interest" description="Disordered" evidence="7">
    <location>
        <begin position="702"/>
        <end position="807"/>
    </location>
</feature>
<evidence type="ECO:0000256" key="5">
    <source>
        <dbReference type="ARBA" id="ARBA00023203"/>
    </source>
</evidence>
<dbReference type="PROSITE" id="PS51338">
    <property type="entry name" value="IMD"/>
    <property type="match status" value="1"/>
</dbReference>
<evidence type="ECO:0000256" key="1">
    <source>
        <dbReference type="ARBA" id="ARBA00004496"/>
    </source>
</evidence>
<feature type="domain" description="IMD" evidence="8">
    <location>
        <begin position="1"/>
        <end position="251"/>
    </location>
</feature>
<feature type="region of interest" description="Disordered" evidence="7">
    <location>
        <begin position="281"/>
        <end position="303"/>
    </location>
</feature>
<dbReference type="GO" id="GO:0005737">
    <property type="term" value="C:cytoplasm"/>
    <property type="evidence" value="ECO:0007669"/>
    <property type="project" value="UniProtKB-SubCell"/>
</dbReference>
<evidence type="ECO:0000259" key="8">
    <source>
        <dbReference type="PROSITE" id="PS51338"/>
    </source>
</evidence>
<feature type="compositionally biased region" description="Low complexity" evidence="7">
    <location>
        <begin position="640"/>
        <end position="662"/>
    </location>
</feature>
<evidence type="ECO:0000256" key="3">
    <source>
        <dbReference type="ARBA" id="ARBA00022553"/>
    </source>
</evidence>
<keyword evidence="2" id="KW-0963">Cytoplasm</keyword>
<feature type="region of interest" description="Disordered" evidence="7">
    <location>
        <begin position="571"/>
        <end position="607"/>
    </location>
</feature>
<keyword evidence="4" id="KW-0175">Coiled coil</keyword>
<dbReference type="OrthoDB" id="10061327at2759"/>
<dbReference type="AlphaFoldDB" id="A0A0Q5WNU1"/>